<keyword evidence="1" id="KW-1133">Transmembrane helix</keyword>
<protein>
    <submittedName>
        <fullName evidence="2">O-Antigen ligase</fullName>
    </submittedName>
</protein>
<dbReference type="STRING" id="142588.SAMN04488559_102204"/>
<keyword evidence="1" id="KW-0472">Membrane</keyword>
<name>A0A1H9QPD8_9LACT</name>
<feature type="transmembrane region" description="Helical" evidence="1">
    <location>
        <begin position="401"/>
        <end position="418"/>
    </location>
</feature>
<organism evidence="2 3">
    <name type="scientific">Isobaculum melis</name>
    <dbReference type="NCBI Taxonomy" id="142588"/>
    <lineage>
        <taxon>Bacteria</taxon>
        <taxon>Bacillati</taxon>
        <taxon>Bacillota</taxon>
        <taxon>Bacilli</taxon>
        <taxon>Lactobacillales</taxon>
        <taxon>Carnobacteriaceae</taxon>
        <taxon>Isobaculum</taxon>
    </lineage>
</organism>
<gene>
    <name evidence="2" type="ORF">SAMN04488559_102204</name>
</gene>
<reference evidence="2 3" key="1">
    <citation type="submission" date="2016-10" db="EMBL/GenBank/DDBJ databases">
        <authorList>
            <person name="de Groot N.N."/>
        </authorList>
    </citation>
    <scope>NUCLEOTIDE SEQUENCE [LARGE SCALE GENOMIC DNA]</scope>
    <source>
        <strain evidence="2 3">DSM 13760</strain>
    </source>
</reference>
<dbReference type="Proteomes" id="UP000198948">
    <property type="component" value="Unassembled WGS sequence"/>
</dbReference>
<feature type="transmembrane region" description="Helical" evidence="1">
    <location>
        <begin position="7"/>
        <end position="24"/>
    </location>
</feature>
<proteinExistence type="predicted"/>
<feature type="transmembrane region" description="Helical" evidence="1">
    <location>
        <begin position="75"/>
        <end position="94"/>
    </location>
</feature>
<dbReference type="GO" id="GO:0016874">
    <property type="term" value="F:ligase activity"/>
    <property type="evidence" value="ECO:0007669"/>
    <property type="project" value="UniProtKB-KW"/>
</dbReference>
<feature type="transmembrane region" description="Helical" evidence="1">
    <location>
        <begin position="216"/>
        <end position="233"/>
    </location>
</feature>
<feature type="transmembrane region" description="Helical" evidence="1">
    <location>
        <begin position="240"/>
        <end position="265"/>
    </location>
</feature>
<dbReference type="EMBL" id="FOHA01000002">
    <property type="protein sequence ID" value="SER62366.1"/>
    <property type="molecule type" value="Genomic_DNA"/>
</dbReference>
<feature type="transmembrane region" description="Helical" evidence="1">
    <location>
        <begin position="44"/>
        <end position="63"/>
    </location>
</feature>
<feature type="transmembrane region" description="Helical" evidence="1">
    <location>
        <begin position="164"/>
        <end position="186"/>
    </location>
</feature>
<feature type="transmembrane region" description="Helical" evidence="1">
    <location>
        <begin position="424"/>
        <end position="441"/>
    </location>
</feature>
<dbReference type="AlphaFoldDB" id="A0A1H9QPD8"/>
<keyword evidence="2" id="KW-0436">Ligase</keyword>
<accession>A0A1H9QPD8</accession>
<evidence type="ECO:0000313" key="3">
    <source>
        <dbReference type="Proteomes" id="UP000198948"/>
    </source>
</evidence>
<keyword evidence="3" id="KW-1185">Reference proteome</keyword>
<keyword evidence="1" id="KW-0812">Transmembrane</keyword>
<evidence type="ECO:0000313" key="2">
    <source>
        <dbReference type="EMBL" id="SER62366.1"/>
    </source>
</evidence>
<sequence length="463" mass="52166">MEKNLRKIDLIICLMIPALVLFSQETVNFLATSFATSGTATLQIIEIVIVGIAFYPVFIQLLFRRKIMNASLLSKIFFTCMMIFGLLFVGMTAYRIVTGNMNTGSFYLARVVIETALIMLTLDYFKVNPLSIIIGFILALLTTTVGQYFIILFGKGFIRGRGPILSNSVVYVTFTLMIIPLLWYFILNSNIKIKIALIGLYLLTIPPLLLAGSRSGFVLALLISFLSILLFIQKRNVKAFFSYFGILFFSSLVPFIILLCLGSSLQLNEVERSVSIPISTMNKVLPSQAKVSFKEMISFRQFSETSKQYVKKDKKTDYTIEVSNNQRKDWNQIAKNEIFENLQTFLLGTGKNQIVTKQQKEQSPHNVVLQYLLPFGLIGTIFAFGILFSPLVLVLKKGKTAIALMFMVHGAVLINGIVQPIYGWLVICLAISSLSYAIYYLNQNENKGRYPHYQSIIGNMSKV</sequence>
<feature type="transmembrane region" description="Helical" evidence="1">
    <location>
        <begin position="371"/>
        <end position="394"/>
    </location>
</feature>
<evidence type="ECO:0000256" key="1">
    <source>
        <dbReference type="SAM" id="Phobius"/>
    </source>
</evidence>
<dbReference type="RefSeq" id="WP_092650098.1">
    <property type="nucleotide sequence ID" value="NZ_FOHA01000002.1"/>
</dbReference>
<feature type="transmembrane region" description="Helical" evidence="1">
    <location>
        <begin position="132"/>
        <end position="158"/>
    </location>
</feature>